<keyword evidence="2" id="KW-0472">Membrane</keyword>
<dbReference type="Proteomes" id="UP000550714">
    <property type="component" value="Unassembled WGS sequence"/>
</dbReference>
<feature type="transmembrane region" description="Helical" evidence="2">
    <location>
        <begin position="57"/>
        <end position="77"/>
    </location>
</feature>
<reference evidence="3 4" key="1">
    <citation type="submission" date="2020-08" db="EMBL/GenBank/DDBJ databases">
        <title>Genomic Encyclopedia of Type Strains, Phase III (KMG-III): the genomes of soil and plant-associated and newly described type strains.</title>
        <authorList>
            <person name="Whitman W."/>
        </authorList>
    </citation>
    <scope>NUCLEOTIDE SEQUENCE [LARGE SCALE GENOMIC DNA]</scope>
    <source>
        <strain evidence="3 4">CECT 8577</strain>
    </source>
</reference>
<dbReference type="RefSeq" id="WP_183652178.1">
    <property type="nucleotide sequence ID" value="NZ_JACHWU010000002.1"/>
</dbReference>
<comment type="caution">
    <text evidence="3">The sequence shown here is derived from an EMBL/GenBank/DDBJ whole genome shotgun (WGS) entry which is preliminary data.</text>
</comment>
<evidence type="ECO:0000256" key="1">
    <source>
        <dbReference type="SAM" id="MobiDB-lite"/>
    </source>
</evidence>
<accession>A0A839S1V2</accession>
<keyword evidence="2" id="KW-0812">Transmembrane</keyword>
<dbReference type="AlphaFoldDB" id="A0A839S1V2"/>
<feature type="transmembrane region" description="Helical" evidence="2">
    <location>
        <begin position="126"/>
        <end position="153"/>
    </location>
</feature>
<feature type="transmembrane region" description="Helical" evidence="2">
    <location>
        <begin position="33"/>
        <end position="51"/>
    </location>
</feature>
<keyword evidence="2" id="KW-1133">Transmembrane helix</keyword>
<name>A0A839S1V2_9PSEU</name>
<keyword evidence="4" id="KW-1185">Reference proteome</keyword>
<gene>
    <name evidence="3" type="ORF">FHS23_002053</name>
</gene>
<feature type="transmembrane region" description="Helical" evidence="2">
    <location>
        <begin position="192"/>
        <end position="208"/>
    </location>
</feature>
<protein>
    <submittedName>
        <fullName evidence="3">Uncharacterized protein</fullName>
    </submittedName>
</protein>
<feature type="transmembrane region" description="Helical" evidence="2">
    <location>
        <begin position="214"/>
        <end position="231"/>
    </location>
</feature>
<feature type="transmembrane region" description="Helical" evidence="2">
    <location>
        <begin position="165"/>
        <end position="185"/>
    </location>
</feature>
<evidence type="ECO:0000313" key="4">
    <source>
        <dbReference type="Proteomes" id="UP000550714"/>
    </source>
</evidence>
<proteinExistence type="predicted"/>
<evidence type="ECO:0000313" key="3">
    <source>
        <dbReference type="EMBL" id="MBB3051030.1"/>
    </source>
</evidence>
<organism evidence="3 4">
    <name type="scientific">Prauserella isguenensis</name>
    <dbReference type="NCBI Taxonomy" id="1470180"/>
    <lineage>
        <taxon>Bacteria</taxon>
        <taxon>Bacillati</taxon>
        <taxon>Actinomycetota</taxon>
        <taxon>Actinomycetes</taxon>
        <taxon>Pseudonocardiales</taxon>
        <taxon>Pseudonocardiaceae</taxon>
        <taxon>Prauserella</taxon>
    </lineage>
</organism>
<feature type="region of interest" description="Disordered" evidence="1">
    <location>
        <begin position="1"/>
        <end position="24"/>
    </location>
</feature>
<evidence type="ECO:0000256" key="2">
    <source>
        <dbReference type="SAM" id="Phobius"/>
    </source>
</evidence>
<dbReference type="EMBL" id="JACHWU010000002">
    <property type="protein sequence ID" value="MBB3051030.1"/>
    <property type="molecule type" value="Genomic_DNA"/>
</dbReference>
<feature type="compositionally biased region" description="Low complexity" evidence="1">
    <location>
        <begin position="1"/>
        <end position="17"/>
    </location>
</feature>
<sequence length="245" mass="25485">MTTQSASASTSAPPTTSLQGFDRTTSRWGRGTMLAGLAISLAGPLYLMFGLDYWPGWSPVVQAWVSVAVVFGVFWVAEPITYFPMLGSAASYQAFMIGNIANKLLPSAITAQQAIGAKQGTKKAEIAAVTAIVGAAAVHLVSLLVFVGLLGTWLASLIPDSVAEVFGYIVPAVLGPVLVQAFMAARQHRTRVIALACGAAGVFVLVRFVPSSSVYAMAVCVTAAIALSLALRDRTGTTDDEEATA</sequence>